<dbReference type="EMBL" id="CAJPDS010000055">
    <property type="protein sequence ID" value="CAF9930269.1"/>
    <property type="molecule type" value="Genomic_DNA"/>
</dbReference>
<evidence type="ECO:0000256" key="6">
    <source>
        <dbReference type="SAM" id="MobiDB-lite"/>
    </source>
</evidence>
<evidence type="ECO:0000256" key="3">
    <source>
        <dbReference type="ARBA" id="ARBA00022692"/>
    </source>
</evidence>
<feature type="transmembrane region" description="Helical" evidence="7">
    <location>
        <begin position="242"/>
        <end position="263"/>
    </location>
</feature>
<comment type="subcellular location">
    <subcellularLocation>
        <location evidence="1">Membrane</location>
        <topology evidence="1">Multi-pass membrane protein</topology>
    </subcellularLocation>
</comment>
<dbReference type="InterPro" id="IPR051633">
    <property type="entry name" value="AceTr"/>
</dbReference>
<evidence type="ECO:0000256" key="1">
    <source>
        <dbReference type="ARBA" id="ARBA00004141"/>
    </source>
</evidence>
<proteinExistence type="inferred from homology"/>
<comment type="similarity">
    <text evidence="2">Belongs to the acetate uptake transporter (AceTr) (TC 2.A.96) family.</text>
</comment>
<dbReference type="AlphaFoldDB" id="A0A8H3FW05"/>
<dbReference type="PANTHER" id="PTHR31123:SF4">
    <property type="entry name" value="PROTEIN ALCS"/>
    <property type="match status" value="1"/>
</dbReference>
<keyword evidence="5 7" id="KW-0472">Membrane</keyword>
<evidence type="ECO:0000256" key="7">
    <source>
        <dbReference type="SAM" id="Phobius"/>
    </source>
</evidence>
<keyword evidence="3 7" id="KW-0812">Transmembrane</keyword>
<evidence type="ECO:0008006" key="10">
    <source>
        <dbReference type="Google" id="ProtNLM"/>
    </source>
</evidence>
<evidence type="ECO:0000256" key="5">
    <source>
        <dbReference type="ARBA" id="ARBA00023136"/>
    </source>
</evidence>
<dbReference type="Proteomes" id="UP000664521">
    <property type="component" value="Unassembled WGS sequence"/>
</dbReference>
<organism evidence="8 9">
    <name type="scientific">Heterodermia speciosa</name>
    <dbReference type="NCBI Taxonomy" id="116794"/>
    <lineage>
        <taxon>Eukaryota</taxon>
        <taxon>Fungi</taxon>
        <taxon>Dikarya</taxon>
        <taxon>Ascomycota</taxon>
        <taxon>Pezizomycotina</taxon>
        <taxon>Lecanoromycetes</taxon>
        <taxon>OSLEUM clade</taxon>
        <taxon>Lecanoromycetidae</taxon>
        <taxon>Caliciales</taxon>
        <taxon>Physciaceae</taxon>
        <taxon>Heterodermia</taxon>
    </lineage>
</organism>
<feature type="compositionally biased region" description="Polar residues" evidence="6">
    <location>
        <begin position="12"/>
        <end position="37"/>
    </location>
</feature>
<dbReference type="OrthoDB" id="3648309at2759"/>
<evidence type="ECO:0000256" key="4">
    <source>
        <dbReference type="ARBA" id="ARBA00022989"/>
    </source>
</evidence>
<evidence type="ECO:0000313" key="9">
    <source>
        <dbReference type="Proteomes" id="UP000664521"/>
    </source>
</evidence>
<reference evidence="8" key="1">
    <citation type="submission" date="2021-03" db="EMBL/GenBank/DDBJ databases">
        <authorList>
            <person name="Tagirdzhanova G."/>
        </authorList>
    </citation>
    <scope>NUCLEOTIDE SEQUENCE</scope>
</reference>
<dbReference type="Pfam" id="PF01184">
    <property type="entry name" value="Gpr1_Fun34_YaaH"/>
    <property type="match status" value="1"/>
</dbReference>
<dbReference type="GO" id="GO:0015123">
    <property type="term" value="F:acetate transmembrane transporter activity"/>
    <property type="evidence" value="ECO:0007669"/>
    <property type="project" value="TreeGrafter"/>
</dbReference>
<feature type="transmembrane region" description="Helical" evidence="7">
    <location>
        <begin position="154"/>
        <end position="184"/>
    </location>
</feature>
<protein>
    <recommendedName>
        <fullName evidence="10">GPR1/FUN34/YaaH-class plasma membrane protein</fullName>
    </recommendedName>
</protein>
<feature type="compositionally biased region" description="Basic and acidic residues" evidence="6">
    <location>
        <begin position="1"/>
        <end position="10"/>
    </location>
</feature>
<feature type="transmembrane region" description="Helical" evidence="7">
    <location>
        <begin position="98"/>
        <end position="117"/>
    </location>
</feature>
<keyword evidence="9" id="KW-1185">Reference proteome</keyword>
<feature type="transmembrane region" description="Helical" evidence="7">
    <location>
        <begin position="123"/>
        <end position="142"/>
    </location>
</feature>
<evidence type="ECO:0000256" key="2">
    <source>
        <dbReference type="ARBA" id="ARBA00005587"/>
    </source>
</evidence>
<sequence>MDHLDNEKRYGRNNSDGAFNPTFPSLQNVSEDSTRPNNFLDSMPYQLNADHSSEEALKKIRTANTINISPELFEKLYLSPQTNVKGDLRFKFANPTPIGLLGFTLSLSPLACELMGWRGAGGAGIAGVGSYYFIVNAALMLTPLDGKLTQRQGGLLMTLGGVLEFFLGNTFSFVVFCSFGGFWFTLGSTLTPAFNAYGAYSPDDNVANGLTSGGFHASFGFFLLFMGLMSLIYLVCALRTNIVFVVIFLGLFLTFVFLAGSYWQLANGNLVVSGQLQVAAAAFGFIACMAGWWIFLAQMLASVDFPYPLPVGDISHLIKSETERKSPKQQFSV</sequence>
<keyword evidence="4 7" id="KW-1133">Transmembrane helix</keyword>
<dbReference type="InterPro" id="IPR000791">
    <property type="entry name" value="Gpr1/Fun34/SatP-like"/>
</dbReference>
<dbReference type="PANTHER" id="PTHR31123">
    <property type="entry name" value="ACCUMULATION OF DYADS PROTEIN 2-RELATED"/>
    <property type="match status" value="1"/>
</dbReference>
<feature type="transmembrane region" description="Helical" evidence="7">
    <location>
        <begin position="275"/>
        <end position="296"/>
    </location>
</feature>
<accession>A0A8H3FW05</accession>
<dbReference type="GO" id="GO:0005886">
    <property type="term" value="C:plasma membrane"/>
    <property type="evidence" value="ECO:0007669"/>
    <property type="project" value="TreeGrafter"/>
</dbReference>
<gene>
    <name evidence="8" type="ORF">HETSPECPRED_007587</name>
</gene>
<evidence type="ECO:0000313" key="8">
    <source>
        <dbReference type="EMBL" id="CAF9930269.1"/>
    </source>
</evidence>
<name>A0A8H3FW05_9LECA</name>
<feature type="transmembrane region" description="Helical" evidence="7">
    <location>
        <begin position="215"/>
        <end position="235"/>
    </location>
</feature>
<feature type="region of interest" description="Disordered" evidence="6">
    <location>
        <begin position="1"/>
        <end position="37"/>
    </location>
</feature>
<comment type="caution">
    <text evidence="8">The sequence shown here is derived from an EMBL/GenBank/DDBJ whole genome shotgun (WGS) entry which is preliminary data.</text>
</comment>